<keyword evidence="1" id="KW-0472">Membrane</keyword>
<dbReference type="InterPro" id="IPR016181">
    <property type="entry name" value="Acyl_CoA_acyltransferase"/>
</dbReference>
<accession>A0A292PRF3</accession>
<proteinExistence type="predicted"/>
<keyword evidence="4" id="KW-1185">Reference proteome</keyword>
<dbReference type="AlphaFoldDB" id="A0A292PRF3"/>
<dbReference type="SUPFAM" id="SSF55729">
    <property type="entry name" value="Acyl-CoA N-acyltransferases (Nat)"/>
    <property type="match status" value="1"/>
</dbReference>
<sequence>MTKTLLADPPLPDLTFTPLSPTSEHFLRAYTLLTDSVAQLRSTLTLSLLYSQPHLTLPPTLLTAVYLLRTQEHLSMTVILFAGYVIAVLSACGYLSYGYIERAEWMGSQSGLAATFGGDRKREVVGALWGEEIIGVVIFEREGGDEVGVIYGWTVRLRYRGKGVGRGLLEKVAEVCGGRVRFAEDHVHSYRLPRIPAMFNKVFDKREIRAQKMLEDVLKS</sequence>
<evidence type="ECO:0000313" key="3">
    <source>
        <dbReference type="EMBL" id="CUS10116.1"/>
    </source>
</evidence>
<feature type="domain" description="N-acetyltransferase" evidence="2">
    <location>
        <begin position="119"/>
        <end position="179"/>
    </location>
</feature>
<dbReference type="Gene3D" id="3.40.630.30">
    <property type="match status" value="1"/>
</dbReference>
<gene>
    <name evidence="3" type="ORF">GSTUAT00005799001</name>
</gene>
<dbReference type="InterPro" id="IPR000182">
    <property type="entry name" value="GNAT_dom"/>
</dbReference>
<dbReference type="EMBL" id="LN891056">
    <property type="protein sequence ID" value="CUS10116.1"/>
    <property type="molecule type" value="Genomic_DNA"/>
</dbReference>
<evidence type="ECO:0000313" key="4">
    <source>
        <dbReference type="Proteomes" id="UP001412239"/>
    </source>
</evidence>
<dbReference type="GO" id="GO:0016747">
    <property type="term" value="F:acyltransferase activity, transferring groups other than amino-acyl groups"/>
    <property type="evidence" value="ECO:0007669"/>
    <property type="project" value="InterPro"/>
</dbReference>
<feature type="transmembrane region" description="Helical" evidence="1">
    <location>
        <begin position="78"/>
        <end position="100"/>
    </location>
</feature>
<keyword evidence="1" id="KW-0812">Transmembrane</keyword>
<dbReference type="Proteomes" id="UP001412239">
    <property type="component" value="Unassembled WGS sequence"/>
</dbReference>
<evidence type="ECO:0000256" key="1">
    <source>
        <dbReference type="SAM" id="Phobius"/>
    </source>
</evidence>
<dbReference type="Pfam" id="PF00583">
    <property type="entry name" value="Acetyltransf_1"/>
    <property type="match status" value="1"/>
</dbReference>
<evidence type="ECO:0000259" key="2">
    <source>
        <dbReference type="Pfam" id="PF00583"/>
    </source>
</evidence>
<protein>
    <recommendedName>
        <fullName evidence="2">N-acetyltransferase domain-containing protein</fullName>
    </recommendedName>
</protein>
<feature type="non-terminal residue" evidence="3">
    <location>
        <position position="220"/>
    </location>
</feature>
<keyword evidence="1" id="KW-1133">Transmembrane helix</keyword>
<reference evidence="3" key="1">
    <citation type="submission" date="2015-10" db="EMBL/GenBank/DDBJ databases">
        <authorList>
            <person name="Regsiter A."/>
            <person name="william w."/>
        </authorList>
    </citation>
    <scope>NUCLEOTIDE SEQUENCE</scope>
    <source>
        <strain evidence="3">Montdore</strain>
    </source>
</reference>
<organism evidence="3 4">
    <name type="scientific">Tuber aestivum</name>
    <name type="common">summer truffle</name>
    <dbReference type="NCBI Taxonomy" id="59557"/>
    <lineage>
        <taxon>Eukaryota</taxon>
        <taxon>Fungi</taxon>
        <taxon>Dikarya</taxon>
        <taxon>Ascomycota</taxon>
        <taxon>Pezizomycotina</taxon>
        <taxon>Pezizomycetes</taxon>
        <taxon>Pezizales</taxon>
        <taxon>Tuberaceae</taxon>
        <taxon>Tuber</taxon>
    </lineage>
</organism>
<name>A0A292PRF3_9PEZI</name>
<dbReference type="CDD" id="cd04301">
    <property type="entry name" value="NAT_SF"/>
    <property type="match status" value="1"/>
</dbReference>